<comment type="caution">
    <text evidence="1">The sequence shown here is derived from an EMBL/GenBank/DDBJ whole genome shotgun (WGS) entry which is preliminary data.</text>
</comment>
<dbReference type="HOGENOM" id="CLU_351557_0_0_9"/>
<reference evidence="1 2" key="1">
    <citation type="submission" date="2013-07" db="EMBL/GenBank/DDBJ databases">
        <authorList>
            <person name="Weinstock G."/>
            <person name="Sodergren E."/>
            <person name="Wylie T."/>
            <person name="Fulton L."/>
            <person name="Fulton R."/>
            <person name="Fronick C."/>
            <person name="O'Laughlin M."/>
            <person name="Godfrey J."/>
            <person name="Miner T."/>
            <person name="Herter B."/>
            <person name="Appelbaum E."/>
            <person name="Cordes M."/>
            <person name="Lek S."/>
            <person name="Wollam A."/>
            <person name="Pepin K.H."/>
            <person name="Palsikar V.B."/>
            <person name="Mitreva M."/>
            <person name="Wilson R.K."/>
        </authorList>
    </citation>
    <scope>NUCLEOTIDE SEQUENCE [LARGE SCALE GENOMIC DNA]</scope>
    <source>
        <strain evidence="1 2">ATCC 27760</strain>
    </source>
</reference>
<keyword evidence="2" id="KW-1185">Reference proteome</keyword>
<dbReference type="PATRIC" id="fig|411473.3.peg.3"/>
<dbReference type="EMBL" id="AWVF01000001">
    <property type="protein sequence ID" value="ERJ97590.1"/>
    <property type="molecule type" value="Genomic_DNA"/>
</dbReference>
<name>U2KZS2_9FIRM</name>
<dbReference type="Proteomes" id="UP000016662">
    <property type="component" value="Unassembled WGS sequence"/>
</dbReference>
<gene>
    <name evidence="1" type="ORF">RUMCAL_00003</name>
</gene>
<dbReference type="STRING" id="411473.RUMCAL_00003"/>
<protein>
    <submittedName>
        <fullName evidence="1">Uncharacterized protein</fullName>
    </submittedName>
</protein>
<dbReference type="AlphaFoldDB" id="U2KZS2"/>
<organism evidence="1 2">
    <name type="scientific">Ruminococcus callidus ATCC 27760</name>
    <dbReference type="NCBI Taxonomy" id="411473"/>
    <lineage>
        <taxon>Bacteria</taxon>
        <taxon>Bacillati</taxon>
        <taxon>Bacillota</taxon>
        <taxon>Clostridia</taxon>
        <taxon>Eubacteriales</taxon>
        <taxon>Oscillospiraceae</taxon>
        <taxon>Ruminococcus</taxon>
    </lineage>
</organism>
<accession>U2KZS2</accession>
<dbReference type="InterPro" id="IPR027417">
    <property type="entry name" value="P-loop_NTPase"/>
</dbReference>
<dbReference type="Gene3D" id="3.40.50.300">
    <property type="entry name" value="P-loop containing nucleotide triphosphate hydrolases"/>
    <property type="match status" value="1"/>
</dbReference>
<evidence type="ECO:0000313" key="2">
    <source>
        <dbReference type="Proteomes" id="UP000016662"/>
    </source>
</evidence>
<evidence type="ECO:0000313" key="1">
    <source>
        <dbReference type="EMBL" id="ERJ97590.1"/>
    </source>
</evidence>
<dbReference type="SUPFAM" id="SSF52540">
    <property type="entry name" value="P-loop containing nucleoside triphosphate hydrolases"/>
    <property type="match status" value="1"/>
</dbReference>
<sequence length="800" mass="90947">MNGMYGMSTAEQLIAINHMQVAANHAVPSGAMPFQEVLRVYGEDQITGVGSCIDYEKRKIKRIGKLRIRSVHHCYIVKDGYRKELLYVLYSSTDDNIHSAVVPRDKLASKNLLPLFESFQWMCKSKAMANDYIAYCIRCFPPKSTQYFPEYAGFSFIEQSENSTSIRFDCNRKCFDMKLLKHCSPYFTKKVLPSTKDRPLGIKGICEKYLDTDKKMMLFVFSLCGLLSSFFREEKYSMERILTISAPDAASERFATLLMQIFNRGTKPLTLCSNKSAVKMELLHAKDETVILSDRSIIDDDKKRTEMLQHILTENDNMDCQPHNLAIFSTHAQYLLPPEKKICLTLPENFAPAMTTEEEAEMCDDLNYLVNFIISCICKSYTVLPGAFRDEFHEQIDLYTSYFQGKSKEMIAAGALLDTVYFCVIACFLEFDSQPITMLIRSVLSDSQTVSGTSEDAVSEQFIAALNDAIRSGKLKILRHSKEMDFQEGTNQLIVKDKLLILEESAMENVLIPSMRTADNTCRILKCLKACEYLHATKKNRYPLVVYSHHRSLRPALIALKSDRILDSDVELMIEESRYAEWYSTAPAPEHFIPLTENRIGGVSYQVFDEKRKDNMHFFALGKSGSGKTHCLTERMVSLQKLHRPVIVFDTSESFTEEEILEKLSVGCGETAEKEVQAYIAEHITFHRIEEDGIPVDLLKLGDSGNGEDTIRKIESIVESHNPNMGSKQQAAVHAAISDMIQKGNVDMASLYEVLTSEQIPYDLADQLADTLSFFVNFKANDRDWGELIEESKDIIIKKH</sequence>
<proteinExistence type="predicted"/>